<reference evidence="1" key="2">
    <citation type="submission" date="2025-09" db="UniProtKB">
        <authorList>
            <consortium name="EnsemblPlants"/>
        </authorList>
    </citation>
    <scope>IDENTIFICATION</scope>
</reference>
<keyword evidence="2" id="KW-1185">Reference proteome</keyword>
<evidence type="ECO:0000313" key="1">
    <source>
        <dbReference type="EnsemblPlants" id="AVESA.00010b.r2.1DG0123440.1.CDS.1"/>
    </source>
</evidence>
<accession>A0ACD5TT16</accession>
<protein>
    <submittedName>
        <fullName evidence="1">Uncharacterized protein</fullName>
    </submittedName>
</protein>
<dbReference type="EnsemblPlants" id="AVESA.00010b.r2.1DG0123440.1">
    <property type="protein sequence ID" value="AVESA.00010b.r2.1DG0123440.1.CDS.1"/>
    <property type="gene ID" value="AVESA.00010b.r2.1DG0123440"/>
</dbReference>
<reference evidence="1" key="1">
    <citation type="submission" date="2021-05" db="EMBL/GenBank/DDBJ databases">
        <authorList>
            <person name="Scholz U."/>
            <person name="Mascher M."/>
            <person name="Fiebig A."/>
        </authorList>
    </citation>
    <scope>NUCLEOTIDE SEQUENCE [LARGE SCALE GENOMIC DNA]</scope>
</reference>
<proteinExistence type="predicted"/>
<evidence type="ECO:0000313" key="2">
    <source>
        <dbReference type="Proteomes" id="UP001732700"/>
    </source>
</evidence>
<name>A0ACD5TT16_AVESA</name>
<dbReference type="Proteomes" id="UP001732700">
    <property type="component" value="Chromosome 1D"/>
</dbReference>
<sequence length="200" mass="20670">MPRASALAALVAVLLLLAHGCGGETHKVGGVDAWAVPPAYKPDVYLRWTRSIHLKLGDSLMFLYPPGQDDAVQVTARAIASCNVSAPLRRLADGNSVFNLSAPGRAYYTSTVPGHCQKGQRLSLDVPTANGTYLPPTADDLVAIAAIAKVPPAAQPTKPLPTLASMDDDEDSAAADRAGAVAVLAAAAALSFALLVFVDT</sequence>
<organism evidence="1 2">
    <name type="scientific">Avena sativa</name>
    <name type="common">Oat</name>
    <dbReference type="NCBI Taxonomy" id="4498"/>
    <lineage>
        <taxon>Eukaryota</taxon>
        <taxon>Viridiplantae</taxon>
        <taxon>Streptophyta</taxon>
        <taxon>Embryophyta</taxon>
        <taxon>Tracheophyta</taxon>
        <taxon>Spermatophyta</taxon>
        <taxon>Magnoliopsida</taxon>
        <taxon>Liliopsida</taxon>
        <taxon>Poales</taxon>
        <taxon>Poaceae</taxon>
        <taxon>BOP clade</taxon>
        <taxon>Pooideae</taxon>
        <taxon>Poodae</taxon>
        <taxon>Poeae</taxon>
        <taxon>Poeae Chloroplast Group 1 (Aveneae type)</taxon>
        <taxon>Aveninae</taxon>
        <taxon>Avena</taxon>
    </lineage>
</organism>